<name>A0A9Q0GMT7_9MAGN</name>
<comment type="caution">
    <text evidence="1">The sequence shown here is derived from an EMBL/GenBank/DDBJ whole genome shotgun (WGS) entry which is preliminary data.</text>
</comment>
<protein>
    <submittedName>
        <fullName evidence="1">Uncharacterized protein</fullName>
    </submittedName>
</protein>
<reference evidence="1" key="1">
    <citation type="journal article" date="2023" name="Plant J.">
        <title>The genome of the king protea, Protea cynaroides.</title>
        <authorList>
            <person name="Chang J."/>
            <person name="Duong T.A."/>
            <person name="Schoeman C."/>
            <person name="Ma X."/>
            <person name="Roodt D."/>
            <person name="Barker N."/>
            <person name="Li Z."/>
            <person name="Van de Peer Y."/>
            <person name="Mizrachi E."/>
        </authorList>
    </citation>
    <scope>NUCLEOTIDE SEQUENCE</scope>
    <source>
        <tissue evidence="1">Young leaves</tissue>
    </source>
</reference>
<proteinExistence type="predicted"/>
<dbReference type="AlphaFoldDB" id="A0A9Q0GMT7"/>
<sequence length="286" mass="30298">MVLTGGGLLAIIGEQPLGGAKGYGRCSDGRFNVPQGSQQGEGGAVFQFDAGSHTIGGLVGSQEAALISAQARLSSALVVDRQVINGGDDRIKNGRFVLFSLIQEDSRLQEVPVVGAPLASGPGMVSSDLGKFPGFPPVRSDTAIHGNHKDPEILEDTGNNRRFQRRKKSRWSVKENGKSKVIPKGVGVYKDVPLLNAGAGIQILVGGRSYAQVTGGLLDLNILPKPVISSRMTRVILPQEVVDKQMAKYQLALIGRVFTKGVAMLDLVDVRSNLPDGVSGGFHDHQ</sequence>
<organism evidence="1 2">
    <name type="scientific">Protea cynaroides</name>
    <dbReference type="NCBI Taxonomy" id="273540"/>
    <lineage>
        <taxon>Eukaryota</taxon>
        <taxon>Viridiplantae</taxon>
        <taxon>Streptophyta</taxon>
        <taxon>Embryophyta</taxon>
        <taxon>Tracheophyta</taxon>
        <taxon>Spermatophyta</taxon>
        <taxon>Magnoliopsida</taxon>
        <taxon>Proteales</taxon>
        <taxon>Proteaceae</taxon>
        <taxon>Protea</taxon>
    </lineage>
</organism>
<keyword evidence="2" id="KW-1185">Reference proteome</keyword>
<evidence type="ECO:0000313" key="2">
    <source>
        <dbReference type="Proteomes" id="UP001141806"/>
    </source>
</evidence>
<dbReference type="EMBL" id="JAMYWD010000012">
    <property type="protein sequence ID" value="KAJ4950767.1"/>
    <property type="molecule type" value="Genomic_DNA"/>
</dbReference>
<gene>
    <name evidence="1" type="ORF">NE237_027599</name>
</gene>
<dbReference type="Proteomes" id="UP001141806">
    <property type="component" value="Unassembled WGS sequence"/>
</dbReference>
<evidence type="ECO:0000313" key="1">
    <source>
        <dbReference type="EMBL" id="KAJ4950767.1"/>
    </source>
</evidence>
<accession>A0A9Q0GMT7</accession>